<feature type="non-terminal residue" evidence="1">
    <location>
        <position position="1"/>
    </location>
</feature>
<comment type="caution">
    <text evidence="1">The sequence shown here is derived from an EMBL/GenBank/DDBJ whole genome shotgun (WGS) entry which is preliminary data.</text>
</comment>
<evidence type="ECO:0000313" key="1">
    <source>
        <dbReference type="EMBL" id="GFD55697.1"/>
    </source>
</evidence>
<protein>
    <submittedName>
        <fullName evidence="1">Uncharacterized protein</fullName>
    </submittedName>
</protein>
<sequence>ARARALPAGAFPLRAGNGDCAAAGRAGRGAGMAAADIAATPVSTAFWRRWRGLR</sequence>
<gene>
    <name evidence="1" type="ORF">Tci_927666</name>
</gene>
<dbReference type="AlphaFoldDB" id="A0A699X7M7"/>
<organism evidence="1">
    <name type="scientific">Tanacetum cinerariifolium</name>
    <name type="common">Dalmatian daisy</name>
    <name type="synonym">Chrysanthemum cinerariifolium</name>
    <dbReference type="NCBI Taxonomy" id="118510"/>
    <lineage>
        <taxon>Eukaryota</taxon>
        <taxon>Viridiplantae</taxon>
        <taxon>Streptophyta</taxon>
        <taxon>Embryophyta</taxon>
        <taxon>Tracheophyta</taxon>
        <taxon>Spermatophyta</taxon>
        <taxon>Magnoliopsida</taxon>
        <taxon>eudicotyledons</taxon>
        <taxon>Gunneridae</taxon>
        <taxon>Pentapetalae</taxon>
        <taxon>asterids</taxon>
        <taxon>campanulids</taxon>
        <taxon>Asterales</taxon>
        <taxon>Asteraceae</taxon>
        <taxon>Asteroideae</taxon>
        <taxon>Anthemideae</taxon>
        <taxon>Anthemidinae</taxon>
        <taxon>Tanacetum</taxon>
    </lineage>
</organism>
<reference evidence="1" key="1">
    <citation type="journal article" date="2019" name="Sci. Rep.">
        <title>Draft genome of Tanacetum cinerariifolium, the natural source of mosquito coil.</title>
        <authorList>
            <person name="Yamashiro T."/>
            <person name="Shiraishi A."/>
            <person name="Satake H."/>
            <person name="Nakayama K."/>
        </authorList>
    </citation>
    <scope>NUCLEOTIDE SEQUENCE</scope>
</reference>
<dbReference type="EMBL" id="BKCJ011820628">
    <property type="protein sequence ID" value="GFD55697.1"/>
    <property type="molecule type" value="Genomic_DNA"/>
</dbReference>
<name>A0A699X7M7_TANCI</name>
<accession>A0A699X7M7</accession>
<proteinExistence type="predicted"/>